<dbReference type="AlphaFoldDB" id="A0AAV4HFC2"/>
<protein>
    <submittedName>
        <fullName evidence="2">Uncharacterized protein</fullName>
    </submittedName>
</protein>
<reference evidence="2 3" key="1">
    <citation type="journal article" date="2021" name="Elife">
        <title>Chloroplast acquisition without the gene transfer in kleptoplastic sea slugs, Plakobranchus ocellatus.</title>
        <authorList>
            <person name="Maeda T."/>
            <person name="Takahashi S."/>
            <person name="Yoshida T."/>
            <person name="Shimamura S."/>
            <person name="Takaki Y."/>
            <person name="Nagai Y."/>
            <person name="Toyoda A."/>
            <person name="Suzuki Y."/>
            <person name="Arimoto A."/>
            <person name="Ishii H."/>
            <person name="Satoh N."/>
            <person name="Nishiyama T."/>
            <person name="Hasebe M."/>
            <person name="Maruyama T."/>
            <person name="Minagawa J."/>
            <person name="Obokata J."/>
            <person name="Shigenobu S."/>
        </authorList>
    </citation>
    <scope>NUCLEOTIDE SEQUENCE [LARGE SCALE GENOMIC DNA]</scope>
</reference>
<name>A0AAV4HFC2_9GAST</name>
<evidence type="ECO:0000313" key="2">
    <source>
        <dbReference type="EMBL" id="GFR96628.1"/>
    </source>
</evidence>
<dbReference type="Proteomes" id="UP000762676">
    <property type="component" value="Unassembled WGS sequence"/>
</dbReference>
<gene>
    <name evidence="2" type="ORF">ElyMa_002725200</name>
</gene>
<evidence type="ECO:0000313" key="3">
    <source>
        <dbReference type="Proteomes" id="UP000762676"/>
    </source>
</evidence>
<accession>A0AAV4HFC2</accession>
<dbReference type="EMBL" id="BMAT01005593">
    <property type="protein sequence ID" value="GFR96628.1"/>
    <property type="molecule type" value="Genomic_DNA"/>
</dbReference>
<feature type="region of interest" description="Disordered" evidence="1">
    <location>
        <begin position="78"/>
        <end position="101"/>
    </location>
</feature>
<proteinExistence type="predicted"/>
<comment type="caution">
    <text evidence="2">The sequence shown here is derived from an EMBL/GenBank/DDBJ whole genome shotgun (WGS) entry which is preliminary data.</text>
</comment>
<organism evidence="2 3">
    <name type="scientific">Elysia marginata</name>
    <dbReference type="NCBI Taxonomy" id="1093978"/>
    <lineage>
        <taxon>Eukaryota</taxon>
        <taxon>Metazoa</taxon>
        <taxon>Spiralia</taxon>
        <taxon>Lophotrochozoa</taxon>
        <taxon>Mollusca</taxon>
        <taxon>Gastropoda</taxon>
        <taxon>Heterobranchia</taxon>
        <taxon>Euthyneura</taxon>
        <taxon>Panpulmonata</taxon>
        <taxon>Sacoglossa</taxon>
        <taxon>Placobranchoidea</taxon>
        <taxon>Plakobranchidae</taxon>
        <taxon>Elysia</taxon>
    </lineage>
</organism>
<sequence length="101" mass="11186">MTLTFRSPLKLRSANLPCTGREPIFPEINPGALFRYSASGERTPPPSPRVILWTSAYIPDWAPRGHQATLANARLERAPPLPAASASRSARYFPFSPSPRR</sequence>
<keyword evidence="3" id="KW-1185">Reference proteome</keyword>
<evidence type="ECO:0000256" key="1">
    <source>
        <dbReference type="SAM" id="MobiDB-lite"/>
    </source>
</evidence>